<evidence type="ECO:0000313" key="3">
    <source>
        <dbReference type="Proteomes" id="UP001345963"/>
    </source>
</evidence>
<evidence type="ECO:0000256" key="1">
    <source>
        <dbReference type="SAM" id="MobiDB-lite"/>
    </source>
</evidence>
<keyword evidence="3" id="KW-1185">Reference proteome</keyword>
<sequence>MFSPHSTCSANSVILKNVLQRSVSGSPTGKSGQKGPNTKVGLFIKNIQPLLKKFKKLPQSCVYSYGQSYSDKSGLPPNKHKNTTMNEKWEQPSSITVMI</sequence>
<protein>
    <submittedName>
        <fullName evidence="2">Uncharacterized protein</fullName>
    </submittedName>
</protein>
<comment type="caution">
    <text evidence="2">The sequence shown here is derived from an EMBL/GenBank/DDBJ whole genome shotgun (WGS) entry which is preliminary data.</text>
</comment>
<gene>
    <name evidence="2" type="ORF">ATANTOWER_023148</name>
</gene>
<dbReference type="Proteomes" id="UP001345963">
    <property type="component" value="Unassembled WGS sequence"/>
</dbReference>
<name>A0ABU7AT36_9TELE</name>
<dbReference type="EMBL" id="JAHUTI010024789">
    <property type="protein sequence ID" value="MED6240549.1"/>
    <property type="molecule type" value="Genomic_DNA"/>
</dbReference>
<accession>A0ABU7AT36</accession>
<reference evidence="2 3" key="1">
    <citation type="submission" date="2021-07" db="EMBL/GenBank/DDBJ databases">
        <authorList>
            <person name="Palmer J.M."/>
        </authorList>
    </citation>
    <scope>NUCLEOTIDE SEQUENCE [LARGE SCALE GENOMIC DNA]</scope>
    <source>
        <strain evidence="2 3">AT_MEX2019</strain>
        <tissue evidence="2">Muscle</tissue>
    </source>
</reference>
<organism evidence="2 3">
    <name type="scientific">Ataeniobius toweri</name>
    <dbReference type="NCBI Taxonomy" id="208326"/>
    <lineage>
        <taxon>Eukaryota</taxon>
        <taxon>Metazoa</taxon>
        <taxon>Chordata</taxon>
        <taxon>Craniata</taxon>
        <taxon>Vertebrata</taxon>
        <taxon>Euteleostomi</taxon>
        <taxon>Actinopterygii</taxon>
        <taxon>Neopterygii</taxon>
        <taxon>Teleostei</taxon>
        <taxon>Neoteleostei</taxon>
        <taxon>Acanthomorphata</taxon>
        <taxon>Ovalentaria</taxon>
        <taxon>Atherinomorphae</taxon>
        <taxon>Cyprinodontiformes</taxon>
        <taxon>Goodeidae</taxon>
        <taxon>Ataeniobius</taxon>
    </lineage>
</organism>
<feature type="compositionally biased region" description="Polar residues" evidence="1">
    <location>
        <begin position="83"/>
        <end position="99"/>
    </location>
</feature>
<proteinExistence type="predicted"/>
<evidence type="ECO:0000313" key="2">
    <source>
        <dbReference type="EMBL" id="MED6240549.1"/>
    </source>
</evidence>
<feature type="region of interest" description="Disordered" evidence="1">
    <location>
        <begin position="67"/>
        <end position="99"/>
    </location>
</feature>